<accession>A0A136A2E5</accession>
<dbReference type="OrthoDB" id="5292716at2"/>
<feature type="signal peptide" evidence="1">
    <location>
        <begin position="1"/>
        <end position="18"/>
    </location>
</feature>
<sequence>MQKTLLIIGLCASSTVFAADEVKPLTMDGEFGFISTTGNTETTSFKGKLAAHQELEMWSNDFVLESLYKKDDVNGESKTTAQKYFMSGQGNYKLNNPDHRLFGFASYEDDKFSSYDYQATLAAGWQQKLWETKTSKFNYSIGPGYSFRKNRDTLDADGNVVAGETDNGAIVRGALDYQWKISDTATFKQLFSTEVGSDNTKSKSETSVSAQINGSLSLKVSLIMDHNSEVAATKENLDTQTAVTVVYTFF</sequence>
<evidence type="ECO:0000256" key="1">
    <source>
        <dbReference type="SAM" id="SignalP"/>
    </source>
</evidence>
<protein>
    <recommendedName>
        <fullName evidence="4">Salt-induced outer membrane protein</fullName>
    </recommendedName>
</protein>
<dbReference type="Proteomes" id="UP000070299">
    <property type="component" value="Unassembled WGS sequence"/>
</dbReference>
<evidence type="ECO:0008006" key="4">
    <source>
        <dbReference type="Google" id="ProtNLM"/>
    </source>
</evidence>
<gene>
    <name evidence="2" type="ORF">AX660_14815</name>
</gene>
<reference evidence="3" key="1">
    <citation type="submission" date="2016-02" db="EMBL/GenBank/DDBJ databases">
        <authorList>
            <person name="Schultz-Johansen M."/>
            <person name="Glaring M.A."/>
            <person name="Bech P.K."/>
            <person name="Stougaard P."/>
        </authorList>
    </citation>
    <scope>NUCLEOTIDE SEQUENCE [LARGE SCALE GENOMIC DNA]</scope>
    <source>
        <strain evidence="3">S66</strain>
    </source>
</reference>
<evidence type="ECO:0000313" key="2">
    <source>
        <dbReference type="EMBL" id="KXI29401.1"/>
    </source>
</evidence>
<dbReference type="EMBL" id="LSNE01000005">
    <property type="protein sequence ID" value="KXI29401.1"/>
    <property type="molecule type" value="Genomic_DNA"/>
</dbReference>
<dbReference type="RefSeq" id="WP_068376813.1">
    <property type="nucleotide sequence ID" value="NZ_LSNE01000005.1"/>
</dbReference>
<dbReference type="InterPro" id="IPR007433">
    <property type="entry name" value="DUF481"/>
</dbReference>
<feature type="chain" id="PRO_5007469416" description="Salt-induced outer membrane protein" evidence="1">
    <location>
        <begin position="19"/>
        <end position="250"/>
    </location>
</feature>
<dbReference type="AlphaFoldDB" id="A0A136A2E5"/>
<evidence type="ECO:0000313" key="3">
    <source>
        <dbReference type="Proteomes" id="UP000070299"/>
    </source>
</evidence>
<organism evidence="2 3">
    <name type="scientific">Paraglaciecola hydrolytica</name>
    <dbReference type="NCBI Taxonomy" id="1799789"/>
    <lineage>
        <taxon>Bacteria</taxon>
        <taxon>Pseudomonadati</taxon>
        <taxon>Pseudomonadota</taxon>
        <taxon>Gammaproteobacteria</taxon>
        <taxon>Alteromonadales</taxon>
        <taxon>Alteromonadaceae</taxon>
        <taxon>Paraglaciecola</taxon>
    </lineage>
</organism>
<keyword evidence="3" id="KW-1185">Reference proteome</keyword>
<proteinExistence type="predicted"/>
<dbReference type="Pfam" id="PF04338">
    <property type="entry name" value="DUF481"/>
    <property type="match status" value="1"/>
</dbReference>
<keyword evidence="1" id="KW-0732">Signal</keyword>
<name>A0A136A2E5_9ALTE</name>
<comment type="caution">
    <text evidence="2">The sequence shown here is derived from an EMBL/GenBank/DDBJ whole genome shotgun (WGS) entry which is preliminary data.</text>
</comment>
<dbReference type="STRING" id="1799789.AX660_14815"/>